<reference evidence="2" key="2">
    <citation type="submission" date="2017-12" db="EMBL/GenBank/DDBJ databases">
        <title>Genome sequence of the Bar-tailed Godwit (Limosa lapponica baueri).</title>
        <authorList>
            <person name="Lima N.C.B."/>
            <person name="Parody-Merino A.M."/>
            <person name="Battley P.F."/>
            <person name="Fidler A.E."/>
            <person name="Prosdocimi F."/>
        </authorList>
    </citation>
    <scope>NUCLEOTIDE SEQUENCE [LARGE SCALE GENOMIC DNA]</scope>
</reference>
<keyword evidence="1" id="KW-0808">Transferase</keyword>
<dbReference type="EMBL" id="KZ506298">
    <property type="protein sequence ID" value="PKU40306.1"/>
    <property type="molecule type" value="Genomic_DNA"/>
</dbReference>
<dbReference type="GO" id="GO:0003964">
    <property type="term" value="F:RNA-directed DNA polymerase activity"/>
    <property type="evidence" value="ECO:0007669"/>
    <property type="project" value="UniProtKB-KW"/>
</dbReference>
<evidence type="ECO:0000313" key="2">
    <source>
        <dbReference type="Proteomes" id="UP000233556"/>
    </source>
</evidence>
<protein>
    <submittedName>
        <fullName evidence="1">Rna-directed dna polymerase from mobile element jockey-like</fullName>
    </submittedName>
</protein>
<proteinExistence type="predicted"/>
<keyword evidence="1" id="KW-0695">RNA-directed DNA polymerase</keyword>
<dbReference type="Proteomes" id="UP000233556">
    <property type="component" value="Unassembled WGS sequence"/>
</dbReference>
<evidence type="ECO:0000313" key="1">
    <source>
        <dbReference type="EMBL" id="PKU40306.1"/>
    </source>
</evidence>
<keyword evidence="1" id="KW-0548">Nucleotidyltransferase</keyword>
<organism evidence="1 2">
    <name type="scientific">Limosa lapponica baueri</name>
    <dbReference type="NCBI Taxonomy" id="1758121"/>
    <lineage>
        <taxon>Eukaryota</taxon>
        <taxon>Metazoa</taxon>
        <taxon>Chordata</taxon>
        <taxon>Craniata</taxon>
        <taxon>Vertebrata</taxon>
        <taxon>Euteleostomi</taxon>
        <taxon>Archelosauria</taxon>
        <taxon>Archosauria</taxon>
        <taxon>Dinosauria</taxon>
        <taxon>Saurischia</taxon>
        <taxon>Theropoda</taxon>
        <taxon>Coelurosauria</taxon>
        <taxon>Aves</taxon>
        <taxon>Neognathae</taxon>
        <taxon>Neoaves</taxon>
        <taxon>Charadriiformes</taxon>
        <taxon>Scolopacidae</taxon>
        <taxon>Limosa</taxon>
    </lineage>
</organism>
<dbReference type="OrthoDB" id="10056483at2759"/>
<keyword evidence="2" id="KW-1185">Reference proteome</keyword>
<dbReference type="AlphaFoldDB" id="A0A2I0U2K6"/>
<sequence>MDHSVHKELAGWPHLNSYSQRLNVHVEASDEWCSSVVGTGTRLLNIFLGEMGSGTECILSKFADDTKLCGTIDKSVLDRRERWTCANLMKFNQAKCKVPHLGLGNSKDKYWWGGEQIESCPAKKNSGVMGDEKVNMS</sequence>
<gene>
    <name evidence="1" type="ORF">llap_9395</name>
</gene>
<accession>A0A2I0U2K6</accession>
<name>A0A2I0U2K6_LIMLA</name>
<reference evidence="2" key="1">
    <citation type="submission" date="2017-11" db="EMBL/GenBank/DDBJ databases">
        <authorList>
            <person name="Lima N.C."/>
            <person name="Parody-Merino A.M."/>
            <person name="Battley P.F."/>
            <person name="Fidler A.E."/>
            <person name="Prosdocimi F."/>
        </authorList>
    </citation>
    <scope>NUCLEOTIDE SEQUENCE [LARGE SCALE GENOMIC DNA]</scope>
</reference>